<dbReference type="PANTHER" id="PTHR23404">
    <property type="entry name" value="MOLYBDOPTERIN SYNTHASE RELATED"/>
    <property type="match status" value="1"/>
</dbReference>
<protein>
    <submittedName>
        <fullName evidence="2">Molybdopterin synthase catalytic subunit</fullName>
    </submittedName>
</protein>
<reference evidence="2" key="2">
    <citation type="submission" date="2021-02" db="EMBL/GenBank/DDBJ databases">
        <title>Aspergillus chevalieri M1 genome sequence.</title>
        <authorList>
            <person name="Kadooka C."/>
            <person name="Mori K."/>
            <person name="Futagami T."/>
        </authorList>
    </citation>
    <scope>NUCLEOTIDE SEQUENCE</scope>
    <source>
        <strain evidence="2">M1</strain>
    </source>
</reference>
<dbReference type="GO" id="GO:0006777">
    <property type="term" value="P:Mo-molybdopterin cofactor biosynthetic process"/>
    <property type="evidence" value="ECO:0007669"/>
    <property type="project" value="InterPro"/>
</dbReference>
<proteinExistence type="predicted"/>
<dbReference type="Gene3D" id="3.90.1170.40">
    <property type="entry name" value="Molybdopterin biosynthesis MoaE subunit"/>
    <property type="match status" value="1"/>
</dbReference>
<gene>
    <name evidence="2" type="primary">MOCS2</name>
    <name evidence="2" type="ORF">ACHE_70333S</name>
</gene>
<dbReference type="Proteomes" id="UP000637239">
    <property type="component" value="Chromosome 7"/>
</dbReference>
<accession>A0A7R7ZSA6</accession>
<dbReference type="RefSeq" id="XP_043140011.1">
    <property type="nucleotide sequence ID" value="XM_043282654.1"/>
</dbReference>
<keyword evidence="3" id="KW-1185">Reference proteome</keyword>
<name>A0A7R7ZSA6_ASPCH</name>
<reference evidence="2" key="1">
    <citation type="submission" date="2021-01" db="EMBL/GenBank/DDBJ databases">
        <authorList>
            <consortium name="Aspergillus chevalieri M1 genome sequencing consortium"/>
            <person name="Kazuki M."/>
            <person name="Futagami T."/>
        </authorList>
    </citation>
    <scope>NUCLEOTIDE SEQUENCE</scope>
    <source>
        <strain evidence="2">M1</strain>
    </source>
</reference>
<dbReference type="InterPro" id="IPR036563">
    <property type="entry name" value="MoaE_sf"/>
</dbReference>
<dbReference type="CDD" id="cd00756">
    <property type="entry name" value="MoaE"/>
    <property type="match status" value="1"/>
</dbReference>
<sequence length="178" mass="19640">MSSEQQQEQQRDLPPHLNPSNYPQARTHPSLNIHLTLTYAPLNPTTHITDISSPSAGANLLFLGTTRDSFDHRPVTTLSYTTYPILAFKTLMQIAENAVAEHGLLGVSIAHRLGEVPVGECSIVVGVSAGHRGAAFRGGEEVLERCKERVEVWKREVFGDGGSEWRANEERDRDGNLK</sequence>
<evidence type="ECO:0000313" key="3">
    <source>
        <dbReference type="Proteomes" id="UP000637239"/>
    </source>
</evidence>
<feature type="region of interest" description="Disordered" evidence="1">
    <location>
        <begin position="1"/>
        <end position="25"/>
    </location>
</feature>
<dbReference type="GeneID" id="66985848"/>
<dbReference type="InterPro" id="IPR003448">
    <property type="entry name" value="Mopterin_biosynth_MoaE"/>
</dbReference>
<dbReference type="SUPFAM" id="SSF54690">
    <property type="entry name" value="Molybdopterin synthase subunit MoaE"/>
    <property type="match status" value="1"/>
</dbReference>
<dbReference type="Pfam" id="PF02391">
    <property type="entry name" value="MoaE"/>
    <property type="match status" value="1"/>
</dbReference>
<evidence type="ECO:0000256" key="1">
    <source>
        <dbReference type="SAM" id="MobiDB-lite"/>
    </source>
</evidence>
<dbReference type="AlphaFoldDB" id="A0A7R7ZSA6"/>
<dbReference type="KEGG" id="ache:ACHE_70333S"/>
<evidence type="ECO:0000313" key="2">
    <source>
        <dbReference type="EMBL" id="BCR91489.1"/>
    </source>
</evidence>
<organism evidence="2 3">
    <name type="scientific">Aspergillus chevalieri</name>
    <name type="common">Eurotium chevalieri</name>
    <dbReference type="NCBI Taxonomy" id="182096"/>
    <lineage>
        <taxon>Eukaryota</taxon>
        <taxon>Fungi</taxon>
        <taxon>Dikarya</taxon>
        <taxon>Ascomycota</taxon>
        <taxon>Pezizomycotina</taxon>
        <taxon>Eurotiomycetes</taxon>
        <taxon>Eurotiomycetidae</taxon>
        <taxon>Eurotiales</taxon>
        <taxon>Aspergillaceae</taxon>
        <taxon>Aspergillus</taxon>
        <taxon>Aspergillus subgen. Aspergillus</taxon>
    </lineage>
</organism>
<dbReference type="EMBL" id="AP024422">
    <property type="protein sequence ID" value="BCR91489.1"/>
    <property type="molecule type" value="Genomic_DNA"/>
</dbReference>